<comment type="caution">
    <text evidence="2">The sequence shown here is derived from an EMBL/GenBank/DDBJ whole genome shotgun (WGS) entry which is preliminary data.</text>
</comment>
<dbReference type="AlphaFoldDB" id="A0A5N6PSH2"/>
<evidence type="ECO:0000313" key="3">
    <source>
        <dbReference type="Proteomes" id="UP000326396"/>
    </source>
</evidence>
<protein>
    <submittedName>
        <fullName evidence="2">Uncharacterized protein</fullName>
    </submittedName>
</protein>
<keyword evidence="3" id="KW-1185">Reference proteome</keyword>
<feature type="region of interest" description="Disordered" evidence="1">
    <location>
        <begin position="82"/>
        <end position="133"/>
    </location>
</feature>
<evidence type="ECO:0000256" key="1">
    <source>
        <dbReference type="SAM" id="MobiDB-lite"/>
    </source>
</evidence>
<proteinExistence type="predicted"/>
<reference evidence="2 3" key="1">
    <citation type="submission" date="2019-05" db="EMBL/GenBank/DDBJ databases">
        <title>Mikania micrantha, genome provides insights into the molecular mechanism of rapid growth.</title>
        <authorList>
            <person name="Liu B."/>
        </authorList>
    </citation>
    <scope>NUCLEOTIDE SEQUENCE [LARGE SCALE GENOMIC DNA]</scope>
    <source>
        <strain evidence="2">NLD-2019</strain>
        <tissue evidence="2">Leaf</tissue>
    </source>
</reference>
<evidence type="ECO:0000313" key="2">
    <source>
        <dbReference type="EMBL" id="KAD6795849.1"/>
    </source>
</evidence>
<name>A0A5N6PSH2_9ASTR</name>
<dbReference type="OrthoDB" id="695262at2759"/>
<accession>A0A5N6PSH2</accession>
<gene>
    <name evidence="2" type="ORF">E3N88_06745</name>
</gene>
<dbReference type="Proteomes" id="UP000326396">
    <property type="component" value="Linkage Group LG11"/>
</dbReference>
<dbReference type="EMBL" id="SZYD01000003">
    <property type="protein sequence ID" value="KAD6795849.1"/>
    <property type="molecule type" value="Genomic_DNA"/>
</dbReference>
<organism evidence="2 3">
    <name type="scientific">Mikania micrantha</name>
    <name type="common">bitter vine</name>
    <dbReference type="NCBI Taxonomy" id="192012"/>
    <lineage>
        <taxon>Eukaryota</taxon>
        <taxon>Viridiplantae</taxon>
        <taxon>Streptophyta</taxon>
        <taxon>Embryophyta</taxon>
        <taxon>Tracheophyta</taxon>
        <taxon>Spermatophyta</taxon>
        <taxon>Magnoliopsida</taxon>
        <taxon>eudicotyledons</taxon>
        <taxon>Gunneridae</taxon>
        <taxon>Pentapetalae</taxon>
        <taxon>asterids</taxon>
        <taxon>campanulids</taxon>
        <taxon>Asterales</taxon>
        <taxon>Asteraceae</taxon>
        <taxon>Asteroideae</taxon>
        <taxon>Heliantheae alliance</taxon>
        <taxon>Eupatorieae</taxon>
        <taxon>Mikania</taxon>
    </lineage>
</organism>
<sequence length="256" mass="28372">MPKSSCLLSAVAHPADWVLCYPGHGLVVVGWLSRGKGDNGSQPHNSPVSSKCVLFEQLRLSYELSITSIGFGDPDQSQLFASPPGNNKGGIKLRRLGFPEKSGKRQRSGNIGRASKRHSGGVEISRNLPEPVHSTDESAGDWLMKLLLLPRNASSFIVFSQIDFSKLLIHQSVYDLKYVQLNLMLYQKALRKKRLRRLLKKGLLIAGGDVDGDFSSHDRSSCDGSESLIYSTELIRSPETERLMMKPVVVTARRWP</sequence>